<evidence type="ECO:0000313" key="2">
    <source>
        <dbReference type="EMBL" id="TDH70564.1"/>
    </source>
</evidence>
<name>A0A976FQ35_BRELC</name>
<dbReference type="EMBL" id="SHOA02000001">
    <property type="protein sequence ID" value="TDH70564.1"/>
    <property type="molecule type" value="Genomic_DNA"/>
</dbReference>
<dbReference type="AlphaFoldDB" id="A0A976FQ35"/>
<evidence type="ECO:0000313" key="3">
    <source>
        <dbReference type="Proteomes" id="UP000294530"/>
    </source>
</evidence>
<reference evidence="2 3" key="1">
    <citation type="journal article" date="2021" name="Genome Biol.">
        <title>AFLAP: assembly-free linkage analysis pipeline using k-mers from genome sequencing data.</title>
        <authorList>
            <person name="Fletcher K."/>
            <person name="Zhang L."/>
            <person name="Gil J."/>
            <person name="Han R."/>
            <person name="Cavanaugh K."/>
            <person name="Michelmore R."/>
        </authorList>
    </citation>
    <scope>NUCLEOTIDE SEQUENCE [LARGE SCALE GENOMIC DNA]</scope>
    <source>
        <strain evidence="2 3">SF5</strain>
    </source>
</reference>
<keyword evidence="3" id="KW-1185">Reference proteome</keyword>
<gene>
    <name evidence="2" type="ORF">CCR75_001156</name>
</gene>
<accession>A0A976FQ35</accession>
<protein>
    <submittedName>
        <fullName evidence="2">Uncharacterized protein</fullName>
    </submittedName>
</protein>
<feature type="region of interest" description="Disordered" evidence="1">
    <location>
        <begin position="68"/>
        <end position="88"/>
    </location>
</feature>
<dbReference type="Proteomes" id="UP000294530">
    <property type="component" value="Unassembled WGS sequence"/>
</dbReference>
<proteinExistence type="predicted"/>
<dbReference type="OrthoDB" id="125900at2759"/>
<sequence length="204" mass="23325">MALVASTFRRVVELPWNTLYFLHRAMQWNVTPPILIEVEKPGIWGYDLYTPCSTKDDYDDDTDVSVSYLNDGSDTEDEDEWSCSGSEAESDGFAFGRVDNVELWGDRWFWTIDHDDDTRSCSDLNDNLDINTAIYIVEKPVDYVMPTMDYNDYSSEAAIDIWIEKYGASRCQVHFVTVALDEPTSQDAFQSTCGISQRLFIAVL</sequence>
<evidence type="ECO:0000256" key="1">
    <source>
        <dbReference type="SAM" id="MobiDB-lite"/>
    </source>
</evidence>
<dbReference type="RefSeq" id="XP_067820063.1">
    <property type="nucleotide sequence ID" value="XM_067959261.1"/>
</dbReference>
<organism evidence="2 3">
    <name type="scientific">Bremia lactucae</name>
    <name type="common">Lettuce downy mildew</name>
    <dbReference type="NCBI Taxonomy" id="4779"/>
    <lineage>
        <taxon>Eukaryota</taxon>
        <taxon>Sar</taxon>
        <taxon>Stramenopiles</taxon>
        <taxon>Oomycota</taxon>
        <taxon>Peronosporomycetes</taxon>
        <taxon>Peronosporales</taxon>
        <taxon>Peronosporaceae</taxon>
        <taxon>Bremia</taxon>
    </lineage>
</organism>
<dbReference type="GeneID" id="94344932"/>
<comment type="caution">
    <text evidence="2">The sequence shown here is derived from an EMBL/GenBank/DDBJ whole genome shotgun (WGS) entry which is preliminary data.</text>
</comment>
<dbReference type="KEGG" id="blac:94344932"/>